<dbReference type="CDD" id="cd06225">
    <property type="entry name" value="HAMP"/>
    <property type="match status" value="1"/>
</dbReference>
<keyword evidence="3" id="KW-0597">Phosphoprotein</keyword>
<protein>
    <submittedName>
        <fullName evidence="14">Histidine kinase</fullName>
    </submittedName>
</protein>
<keyword evidence="9 12" id="KW-1133">Transmembrane helix</keyword>
<dbReference type="InterPro" id="IPR010559">
    <property type="entry name" value="Sig_transdc_His_kin_internal"/>
</dbReference>
<dbReference type="PROSITE" id="PS50885">
    <property type="entry name" value="HAMP"/>
    <property type="match status" value="1"/>
</dbReference>
<dbReference type="GO" id="GO:0000155">
    <property type="term" value="F:phosphorelay sensor kinase activity"/>
    <property type="evidence" value="ECO:0007669"/>
    <property type="project" value="InterPro"/>
</dbReference>
<evidence type="ECO:0000256" key="2">
    <source>
        <dbReference type="ARBA" id="ARBA00022475"/>
    </source>
</evidence>
<keyword evidence="11 12" id="KW-0472">Membrane</keyword>
<proteinExistence type="predicted"/>
<dbReference type="PANTHER" id="PTHR34220">
    <property type="entry name" value="SENSOR HISTIDINE KINASE YPDA"/>
    <property type="match status" value="1"/>
</dbReference>
<keyword evidence="8" id="KW-0067">ATP-binding</keyword>
<evidence type="ECO:0000313" key="14">
    <source>
        <dbReference type="EMBL" id="BBI36595.1"/>
    </source>
</evidence>
<dbReference type="InterPro" id="IPR003594">
    <property type="entry name" value="HATPase_dom"/>
</dbReference>
<feature type="domain" description="HAMP" evidence="13">
    <location>
        <begin position="310"/>
        <end position="362"/>
    </location>
</feature>
<keyword evidence="2" id="KW-1003">Cell membrane</keyword>
<keyword evidence="4" id="KW-0808">Transferase</keyword>
<dbReference type="InterPro" id="IPR036890">
    <property type="entry name" value="HATPase_C_sf"/>
</dbReference>
<dbReference type="Pfam" id="PF02518">
    <property type="entry name" value="HATPase_c"/>
    <property type="match status" value="1"/>
</dbReference>
<dbReference type="SMART" id="SM00304">
    <property type="entry name" value="HAMP"/>
    <property type="match status" value="1"/>
</dbReference>
<comment type="subcellular location">
    <subcellularLocation>
        <location evidence="1">Cell membrane</location>
        <topology evidence="1">Multi-pass membrane protein</topology>
    </subcellularLocation>
</comment>
<evidence type="ECO:0000256" key="4">
    <source>
        <dbReference type="ARBA" id="ARBA00022679"/>
    </source>
</evidence>
<feature type="transmembrane region" description="Helical" evidence="12">
    <location>
        <begin position="7"/>
        <end position="29"/>
    </location>
</feature>
<name>A0A3T1DFD8_9BACL</name>
<dbReference type="Pfam" id="PF06580">
    <property type="entry name" value="His_kinase"/>
    <property type="match status" value="1"/>
</dbReference>
<dbReference type="SUPFAM" id="SSF158472">
    <property type="entry name" value="HAMP domain-like"/>
    <property type="match status" value="1"/>
</dbReference>
<dbReference type="InterPro" id="IPR050640">
    <property type="entry name" value="Bact_2-comp_sensor_kinase"/>
</dbReference>
<evidence type="ECO:0000256" key="10">
    <source>
        <dbReference type="ARBA" id="ARBA00023012"/>
    </source>
</evidence>
<keyword evidence="7 14" id="KW-0418">Kinase</keyword>
<dbReference type="Gene3D" id="6.10.340.10">
    <property type="match status" value="1"/>
</dbReference>
<organism evidence="14 15">
    <name type="scientific">Cohnella abietis</name>
    <dbReference type="NCBI Taxonomy" id="2507935"/>
    <lineage>
        <taxon>Bacteria</taxon>
        <taxon>Bacillati</taxon>
        <taxon>Bacillota</taxon>
        <taxon>Bacilli</taxon>
        <taxon>Bacillales</taxon>
        <taxon>Paenibacillaceae</taxon>
        <taxon>Cohnella</taxon>
    </lineage>
</organism>
<dbReference type="Pfam" id="PF00672">
    <property type="entry name" value="HAMP"/>
    <property type="match status" value="1"/>
</dbReference>
<evidence type="ECO:0000256" key="5">
    <source>
        <dbReference type="ARBA" id="ARBA00022692"/>
    </source>
</evidence>
<evidence type="ECO:0000256" key="6">
    <source>
        <dbReference type="ARBA" id="ARBA00022741"/>
    </source>
</evidence>
<sequence length="595" mass="68192">MNIRKRLVLYFLASILIPSVIITIVVYIGSTNIINKKMNELIEKNLDSARLNVQERLEFAYELTTLISFNPMIQEVLGESPSDDLSDNVTQIIKVDRALDSYYLSNYYVTSHSAIVPKLYFINRPEYHKYDISSKVQDISQVEHEPWYHNIGTKNMAVYASPDQDHVILSRRMFSLKNADRYDYAALLTIELEKASFIDVLSNYRPSKESKICIMDPNNQILMSSDTVTKAEVSLLQSLQKGADTAQIMDLNKGKAIVTVKTLDNIDWKIVNITNLSEVNSDQTQLTRNVVLLLLLCMTTALLAAFFLSRNISSPITKLVKSMRNVRGNNFDIDITYNKKDEFGYLILQYKQMIGQIKDLIEKLYVSDLNKQRAELHAKDAELKVLQAQINPHFLYNTLDSINMYAIKYNAPVICRMINSLANFYRYSLSKGREIITLEEEISHTNSYLEIQSSRFGPKLRYSIQIPRELRAFKIVKLVIQPLVENSIIHGFHQKIGELEILITASRIADKIVISIIDNGVGADVDDLNRLLTSNCEKEHSFAIKNVHQRLQNTFGEGYGIRYLRNQIEGITVEVTIPTYYSMEETDDNDSSSRR</sequence>
<keyword evidence="15" id="KW-1185">Reference proteome</keyword>
<evidence type="ECO:0000256" key="1">
    <source>
        <dbReference type="ARBA" id="ARBA00004651"/>
    </source>
</evidence>
<evidence type="ECO:0000259" key="13">
    <source>
        <dbReference type="PROSITE" id="PS50885"/>
    </source>
</evidence>
<dbReference type="RefSeq" id="WP_130616091.1">
    <property type="nucleotide sequence ID" value="NZ_AP019400.1"/>
</dbReference>
<evidence type="ECO:0000256" key="12">
    <source>
        <dbReference type="SAM" id="Phobius"/>
    </source>
</evidence>
<keyword evidence="5 12" id="KW-0812">Transmembrane</keyword>
<dbReference type="InterPro" id="IPR003660">
    <property type="entry name" value="HAMP_dom"/>
</dbReference>
<evidence type="ECO:0000313" key="15">
    <source>
        <dbReference type="Proteomes" id="UP000289856"/>
    </source>
</evidence>
<dbReference type="GO" id="GO:0005886">
    <property type="term" value="C:plasma membrane"/>
    <property type="evidence" value="ECO:0007669"/>
    <property type="project" value="UniProtKB-SubCell"/>
</dbReference>
<evidence type="ECO:0000256" key="8">
    <source>
        <dbReference type="ARBA" id="ARBA00022840"/>
    </source>
</evidence>
<accession>A0A3T1DFD8</accession>
<dbReference type="SUPFAM" id="SSF55874">
    <property type="entry name" value="ATPase domain of HSP90 chaperone/DNA topoisomerase II/histidine kinase"/>
    <property type="match status" value="1"/>
</dbReference>
<evidence type="ECO:0000256" key="7">
    <source>
        <dbReference type="ARBA" id="ARBA00022777"/>
    </source>
</evidence>
<evidence type="ECO:0000256" key="9">
    <source>
        <dbReference type="ARBA" id="ARBA00022989"/>
    </source>
</evidence>
<keyword evidence="6" id="KW-0547">Nucleotide-binding</keyword>
<keyword evidence="10" id="KW-0902">Two-component regulatory system</keyword>
<dbReference type="OrthoDB" id="9809348at2"/>
<dbReference type="KEGG" id="cohn:KCTCHS21_59940"/>
<dbReference type="GO" id="GO:0005524">
    <property type="term" value="F:ATP binding"/>
    <property type="evidence" value="ECO:0007669"/>
    <property type="project" value="UniProtKB-KW"/>
</dbReference>
<dbReference type="Gene3D" id="3.30.565.10">
    <property type="entry name" value="Histidine kinase-like ATPase, C-terminal domain"/>
    <property type="match status" value="1"/>
</dbReference>
<dbReference type="PANTHER" id="PTHR34220:SF11">
    <property type="entry name" value="SENSOR PROTEIN KINASE HPTS"/>
    <property type="match status" value="1"/>
</dbReference>
<dbReference type="AlphaFoldDB" id="A0A3T1DFD8"/>
<evidence type="ECO:0000256" key="11">
    <source>
        <dbReference type="ARBA" id="ARBA00023136"/>
    </source>
</evidence>
<dbReference type="EMBL" id="AP019400">
    <property type="protein sequence ID" value="BBI36595.1"/>
    <property type="molecule type" value="Genomic_DNA"/>
</dbReference>
<reference evidence="14 15" key="1">
    <citation type="submission" date="2019-01" db="EMBL/GenBank/DDBJ databases">
        <title>Complete genome sequence of Cohnella hallensis HS21 isolated from Korean fir (Abies koreana) rhizospheric soil.</title>
        <authorList>
            <person name="Jiang L."/>
            <person name="Kang S.W."/>
            <person name="Kim S."/>
            <person name="Jung J."/>
            <person name="Kim C.Y."/>
            <person name="Kim D.H."/>
            <person name="Kim S.W."/>
            <person name="Lee J."/>
        </authorList>
    </citation>
    <scope>NUCLEOTIDE SEQUENCE [LARGE SCALE GENOMIC DNA]</scope>
    <source>
        <strain evidence="14 15">HS21</strain>
    </source>
</reference>
<dbReference type="Proteomes" id="UP000289856">
    <property type="component" value="Chromosome"/>
</dbReference>
<gene>
    <name evidence="14" type="ORF">KCTCHS21_59940</name>
</gene>
<evidence type="ECO:0000256" key="3">
    <source>
        <dbReference type="ARBA" id="ARBA00022553"/>
    </source>
</evidence>